<evidence type="ECO:0000313" key="2">
    <source>
        <dbReference type="Proteomes" id="UP000249524"/>
    </source>
</evidence>
<gene>
    <name evidence="1" type="ORF">DJ019_02045</name>
</gene>
<reference evidence="1 2" key="1">
    <citation type="submission" date="2018-05" db="EMBL/GenBank/DDBJ databases">
        <authorList>
            <person name="Lanie J.A."/>
            <person name="Ng W.-L."/>
            <person name="Kazmierczak K.M."/>
            <person name="Andrzejewski T.M."/>
            <person name="Davidsen T.M."/>
            <person name="Wayne K.J."/>
            <person name="Tettelin H."/>
            <person name="Glass J.I."/>
            <person name="Rusch D."/>
            <person name="Podicherti R."/>
            <person name="Tsui H.-C.T."/>
            <person name="Winkler M.E."/>
        </authorList>
    </citation>
    <scope>NUCLEOTIDE SEQUENCE [LARGE SCALE GENOMIC DNA]</scope>
    <source>
        <strain evidence="1 2">BUT-10</strain>
    </source>
</reference>
<accession>A0A328BUV1</accession>
<dbReference type="RefSeq" id="WP_111274310.1">
    <property type="nucleotide sequence ID" value="NZ_QFYS01000001.1"/>
</dbReference>
<evidence type="ECO:0000313" key="1">
    <source>
        <dbReference type="EMBL" id="RAK68818.1"/>
    </source>
</evidence>
<proteinExistence type="predicted"/>
<name>A0A328BUV1_9CAUL</name>
<dbReference type="AlphaFoldDB" id="A0A328BUV1"/>
<dbReference type="OrthoDB" id="9255886at2"/>
<protein>
    <submittedName>
        <fullName evidence="1">Uncharacterized protein</fullName>
    </submittedName>
</protein>
<keyword evidence="2" id="KW-1185">Reference proteome</keyword>
<dbReference type="EMBL" id="QFYS01000001">
    <property type="protein sequence ID" value="RAK68818.1"/>
    <property type="molecule type" value="Genomic_DNA"/>
</dbReference>
<dbReference type="Proteomes" id="UP000249524">
    <property type="component" value="Unassembled WGS sequence"/>
</dbReference>
<comment type="caution">
    <text evidence="1">The sequence shown here is derived from an EMBL/GenBank/DDBJ whole genome shotgun (WGS) entry which is preliminary data.</text>
</comment>
<organism evidence="1 2">
    <name type="scientific">Phenylobacterium kunshanense</name>
    <dbReference type="NCBI Taxonomy" id="1445034"/>
    <lineage>
        <taxon>Bacteria</taxon>
        <taxon>Pseudomonadati</taxon>
        <taxon>Pseudomonadota</taxon>
        <taxon>Alphaproteobacteria</taxon>
        <taxon>Caulobacterales</taxon>
        <taxon>Caulobacteraceae</taxon>
        <taxon>Phenylobacterium</taxon>
    </lineage>
</organism>
<sequence>MTTIADIRNDLIEVFNGLKNGTMEAREAVEINNTAGKIISSAKVQIAYHALRGEAPNIPFLSSTAEQENLSLSRPASPA</sequence>